<evidence type="ECO:0000256" key="2">
    <source>
        <dbReference type="ARBA" id="ARBA00022801"/>
    </source>
</evidence>
<dbReference type="NCBIfam" id="TIGR01509">
    <property type="entry name" value="HAD-SF-IA-v3"/>
    <property type="match status" value="1"/>
</dbReference>
<dbReference type="EMBL" id="DQ295237">
    <property type="protein sequence ID" value="ABC25243.1"/>
    <property type="molecule type" value="Genomic_DNA"/>
</dbReference>
<dbReference type="Gene3D" id="1.20.120.1600">
    <property type="match status" value="1"/>
</dbReference>
<dbReference type="PANTHER" id="PTHR46470">
    <property type="entry name" value="N-ACYLNEURAMINATE-9-PHOSPHATASE"/>
    <property type="match status" value="1"/>
</dbReference>
<keyword evidence="2 4" id="KW-0378">Hydrolase</keyword>
<reference evidence="4" key="1">
    <citation type="journal article" date="2006" name="Appl. Environ. Microbiol.">
        <title>Comparative genomics of DNA fragments from six Antarctic marine planktonic bacteria.</title>
        <authorList>
            <person name="Grzymski J.J."/>
            <person name="Carter B.J."/>
            <person name="DeLong E.F."/>
            <person name="Feldman R.A."/>
            <person name="Ghadiri A."/>
            <person name="Murray A.E."/>
        </authorList>
    </citation>
    <scope>NUCLEOTIDE SEQUENCE</scope>
</reference>
<evidence type="ECO:0000256" key="3">
    <source>
        <dbReference type="ARBA" id="ARBA00022842"/>
    </source>
</evidence>
<evidence type="ECO:0000313" key="4">
    <source>
        <dbReference type="EMBL" id="ABC25243.1"/>
    </source>
</evidence>
<proteinExistence type="predicted"/>
<dbReference type="PRINTS" id="PR00413">
    <property type="entry name" value="HADHALOGNASE"/>
</dbReference>
<dbReference type="SFLD" id="SFLDS00003">
    <property type="entry name" value="Haloacid_Dehalogenase"/>
    <property type="match status" value="1"/>
</dbReference>
<dbReference type="GO" id="GO:0009231">
    <property type="term" value="P:riboflavin biosynthetic process"/>
    <property type="evidence" value="ECO:0007669"/>
    <property type="project" value="TreeGrafter"/>
</dbReference>
<dbReference type="AlphaFoldDB" id="Q2PYI4"/>
<dbReference type="NCBIfam" id="TIGR01549">
    <property type="entry name" value="HAD-SF-IA-v1"/>
    <property type="match status" value="1"/>
</dbReference>
<comment type="cofactor">
    <cofactor evidence="1">
        <name>Mg(2+)</name>
        <dbReference type="ChEBI" id="CHEBI:18420"/>
    </cofactor>
</comment>
<dbReference type="SUPFAM" id="SSF56784">
    <property type="entry name" value="HAD-like"/>
    <property type="match status" value="1"/>
</dbReference>
<evidence type="ECO:0000256" key="1">
    <source>
        <dbReference type="ARBA" id="ARBA00001946"/>
    </source>
</evidence>
<name>Q2PYI4_9BACT</name>
<dbReference type="Gene3D" id="3.40.50.1000">
    <property type="entry name" value="HAD superfamily/HAD-like"/>
    <property type="match status" value="1"/>
</dbReference>
<dbReference type="SFLD" id="SFLDG01129">
    <property type="entry name" value="C1.5:_HAD__Beta-PGM__Phosphata"/>
    <property type="match status" value="1"/>
</dbReference>
<keyword evidence="3" id="KW-0460">Magnesium</keyword>
<organism evidence="4">
    <name type="scientific">uncultured marine bacterium Ant4D3</name>
    <dbReference type="NCBI Taxonomy" id="360423"/>
    <lineage>
        <taxon>Bacteria</taxon>
        <taxon>environmental samples</taxon>
    </lineage>
</organism>
<accession>Q2PYI4</accession>
<dbReference type="InterPro" id="IPR036412">
    <property type="entry name" value="HAD-like_sf"/>
</dbReference>
<dbReference type="PANTHER" id="PTHR46470:SF4">
    <property type="entry name" value="5-AMINO-6-(5-PHOSPHO-D-RIBITYLAMINO)URACIL PHOSPHATASE YIGB"/>
    <property type="match status" value="1"/>
</dbReference>
<dbReference type="InterPro" id="IPR051400">
    <property type="entry name" value="HAD-like_hydrolase"/>
</dbReference>
<dbReference type="Pfam" id="PF00702">
    <property type="entry name" value="Hydrolase"/>
    <property type="match status" value="1"/>
</dbReference>
<dbReference type="InterPro" id="IPR023214">
    <property type="entry name" value="HAD_sf"/>
</dbReference>
<sequence length="232" mass="25878">MINVITFDLDDTLWAIAPVIEKANQRMLEWMNDHTPKFSQAYDHHGINQLRDEVIADNPHLQHDLSQIRVTLIRLGLSRCGYDAADALAQQAFDVYFSGRNDVELFAGAQTQISSLKQKYQIGALTNGNADLAQVGIDHLFDFYFNSAQLGVSKPHPDFFARALTHTGLKAEAFIHIGDHPEHDIAGAQACGMRTIWMNPEDRPWPAGQPKACEEIQHLDQLGAAVENINGH</sequence>
<protein>
    <submittedName>
        <fullName evidence="4">HAD-superfamily hydrolase</fullName>
    </submittedName>
</protein>
<dbReference type="InterPro" id="IPR006439">
    <property type="entry name" value="HAD-SF_hydro_IA"/>
</dbReference>
<dbReference type="GO" id="GO:0016787">
    <property type="term" value="F:hydrolase activity"/>
    <property type="evidence" value="ECO:0007669"/>
    <property type="project" value="UniProtKB-KW"/>
</dbReference>